<feature type="transmembrane region" description="Helical" evidence="7">
    <location>
        <begin position="226"/>
        <end position="242"/>
    </location>
</feature>
<evidence type="ECO:0000256" key="3">
    <source>
        <dbReference type="ARBA" id="ARBA00022692"/>
    </source>
</evidence>
<dbReference type="InterPro" id="IPR001851">
    <property type="entry name" value="ABC_transp_permease"/>
</dbReference>
<dbReference type="AlphaFoldDB" id="A0A2Z2NHC5"/>
<evidence type="ECO:0000256" key="4">
    <source>
        <dbReference type="ARBA" id="ARBA00022989"/>
    </source>
</evidence>
<dbReference type="GO" id="GO:0005886">
    <property type="term" value="C:plasma membrane"/>
    <property type="evidence" value="ECO:0007669"/>
    <property type="project" value="UniProtKB-SubCell"/>
</dbReference>
<keyword evidence="9" id="KW-1185">Reference proteome</keyword>
<keyword evidence="3 7" id="KW-0812">Transmembrane</keyword>
<feature type="transmembrane region" description="Helical" evidence="7">
    <location>
        <begin position="34"/>
        <end position="55"/>
    </location>
</feature>
<dbReference type="CDD" id="cd06581">
    <property type="entry name" value="TM_PBP1_LivM_like"/>
    <property type="match status" value="1"/>
</dbReference>
<evidence type="ECO:0008006" key="10">
    <source>
        <dbReference type="Google" id="ProtNLM"/>
    </source>
</evidence>
<keyword evidence="5 7" id="KW-0472">Membrane</keyword>
<dbReference type="Pfam" id="PF02653">
    <property type="entry name" value="BPD_transp_2"/>
    <property type="match status" value="1"/>
</dbReference>
<reference evidence="8 9" key="1">
    <citation type="submission" date="2016-12" db="EMBL/GenBank/DDBJ databases">
        <authorList>
            <person name="Song W.-J."/>
            <person name="Kurnit D.M."/>
        </authorList>
    </citation>
    <scope>NUCLEOTIDE SEQUENCE [LARGE SCALE GENOMIC DNA]</scope>
    <source>
        <strain evidence="8 9">IMCC3135</strain>
    </source>
</reference>
<gene>
    <name evidence="8" type="ORF">IMCC3135_02965</name>
</gene>
<feature type="transmembrane region" description="Helical" evidence="7">
    <location>
        <begin position="277"/>
        <end position="297"/>
    </location>
</feature>
<feature type="transmembrane region" description="Helical" evidence="7">
    <location>
        <begin position="141"/>
        <end position="163"/>
    </location>
</feature>
<evidence type="ECO:0000256" key="6">
    <source>
        <dbReference type="SAM" id="MobiDB-lite"/>
    </source>
</evidence>
<dbReference type="InterPro" id="IPR043428">
    <property type="entry name" value="LivM-like"/>
</dbReference>
<feature type="compositionally biased region" description="Basic and acidic residues" evidence="6">
    <location>
        <begin position="320"/>
        <end position="337"/>
    </location>
</feature>
<feature type="transmembrane region" description="Helical" evidence="7">
    <location>
        <begin position="6"/>
        <end position="27"/>
    </location>
</feature>
<accession>A0A2Z2NHC5</accession>
<dbReference type="GO" id="GO:0015658">
    <property type="term" value="F:branched-chain amino acid transmembrane transporter activity"/>
    <property type="evidence" value="ECO:0007669"/>
    <property type="project" value="InterPro"/>
</dbReference>
<evidence type="ECO:0000256" key="1">
    <source>
        <dbReference type="ARBA" id="ARBA00004429"/>
    </source>
</evidence>
<keyword evidence="2" id="KW-1003">Cell membrane</keyword>
<feature type="region of interest" description="Disordered" evidence="6">
    <location>
        <begin position="314"/>
        <end position="337"/>
    </location>
</feature>
<feature type="transmembrane region" description="Helical" evidence="7">
    <location>
        <begin position="67"/>
        <end position="91"/>
    </location>
</feature>
<dbReference type="KEGG" id="gai:IMCC3135_02965"/>
<keyword evidence="4 7" id="KW-1133">Transmembrane helix</keyword>
<organism evidence="8 9">
    <name type="scientific">Granulosicoccus antarcticus IMCC3135</name>
    <dbReference type="NCBI Taxonomy" id="1192854"/>
    <lineage>
        <taxon>Bacteria</taxon>
        <taxon>Pseudomonadati</taxon>
        <taxon>Pseudomonadota</taxon>
        <taxon>Gammaproteobacteria</taxon>
        <taxon>Chromatiales</taxon>
        <taxon>Granulosicoccaceae</taxon>
        <taxon>Granulosicoccus</taxon>
    </lineage>
</organism>
<sequence length="337" mass="36045">MIGIISYLAFFLTIALILAITVLGLNLQWGFTGLFNGGIVAFFGAGAYGMMLLGGPERIDGLGGFGLPYPVALSGGIALSGILAVLVGLATTRLRHDYLAIATFGVAIAMESVVRNASYLTGGATGLRGFERPFESLVDGALQYNLLFLAFVVICLIIVYVFLETLVRSPFGRLLRAVRENERAARSLGKSPPVIRLTAFVIGSMIMGLSGALYATFYAFISPQDLAPILTFQIWAMLIVGGSGNNRGALLGTLVVWGGWVGSGWLLTAVAPTHLQLYTGSIQYILIGSIIVLTLLWRPRGLLPEKLGTRHYSKPATDPVDWHSNEDSGKPHAQEAK</sequence>
<evidence type="ECO:0000256" key="5">
    <source>
        <dbReference type="ARBA" id="ARBA00023136"/>
    </source>
</evidence>
<dbReference type="OrthoDB" id="9814461at2"/>
<proteinExistence type="predicted"/>
<dbReference type="RefSeq" id="WP_088916221.1">
    <property type="nucleotide sequence ID" value="NZ_CP018632.1"/>
</dbReference>
<evidence type="ECO:0000313" key="9">
    <source>
        <dbReference type="Proteomes" id="UP000250079"/>
    </source>
</evidence>
<comment type="subcellular location">
    <subcellularLocation>
        <location evidence="1">Cell inner membrane</location>
        <topology evidence="1">Multi-pass membrane protein</topology>
    </subcellularLocation>
</comment>
<dbReference type="PANTHER" id="PTHR30482:SF10">
    <property type="entry name" value="HIGH-AFFINITY BRANCHED-CHAIN AMINO ACID TRANSPORT PROTEIN BRAE"/>
    <property type="match status" value="1"/>
</dbReference>
<name>A0A2Z2NHC5_9GAMM</name>
<dbReference type="EMBL" id="CP018632">
    <property type="protein sequence ID" value="ASJ70706.1"/>
    <property type="molecule type" value="Genomic_DNA"/>
</dbReference>
<dbReference type="PANTHER" id="PTHR30482">
    <property type="entry name" value="HIGH-AFFINITY BRANCHED-CHAIN AMINO ACID TRANSPORT SYSTEM PERMEASE"/>
    <property type="match status" value="1"/>
</dbReference>
<feature type="transmembrane region" description="Helical" evidence="7">
    <location>
        <begin position="194"/>
        <end position="220"/>
    </location>
</feature>
<evidence type="ECO:0000313" key="8">
    <source>
        <dbReference type="EMBL" id="ASJ70706.1"/>
    </source>
</evidence>
<dbReference type="Proteomes" id="UP000250079">
    <property type="component" value="Chromosome"/>
</dbReference>
<feature type="transmembrane region" description="Helical" evidence="7">
    <location>
        <begin position="98"/>
        <end position="121"/>
    </location>
</feature>
<evidence type="ECO:0000256" key="7">
    <source>
        <dbReference type="SAM" id="Phobius"/>
    </source>
</evidence>
<protein>
    <recommendedName>
        <fullName evidence="10">High-affinity branched-chain amino acid transport system permease protein LivH</fullName>
    </recommendedName>
</protein>
<evidence type="ECO:0000256" key="2">
    <source>
        <dbReference type="ARBA" id="ARBA00022475"/>
    </source>
</evidence>
<feature type="transmembrane region" description="Helical" evidence="7">
    <location>
        <begin position="249"/>
        <end position="271"/>
    </location>
</feature>